<evidence type="ECO:0000256" key="2">
    <source>
        <dbReference type="ARBA" id="ARBA00022692"/>
    </source>
</evidence>
<feature type="compositionally biased region" description="Basic and acidic residues" evidence="5">
    <location>
        <begin position="440"/>
        <end position="455"/>
    </location>
</feature>
<name>A0A328HE66_ARTGO</name>
<comment type="subcellular location">
    <subcellularLocation>
        <location evidence="1">Cell membrane</location>
        <topology evidence="1">Multi-pass membrane protein</topology>
    </subcellularLocation>
</comment>
<dbReference type="OrthoDB" id="9787026at2"/>
<feature type="transmembrane region" description="Helical" evidence="6">
    <location>
        <begin position="379"/>
        <end position="404"/>
    </location>
</feature>
<dbReference type="SUPFAM" id="SSF103473">
    <property type="entry name" value="MFS general substrate transporter"/>
    <property type="match status" value="1"/>
</dbReference>
<sequence length="463" mass="48759">MAKSPTVVAQNPRTEARTANWVAFVICAALLFDGYDLVVYGTVLPGLLADPTQIGAFDAAAAGLLGSWALIGVLVGSLICGAVGDFFGRRRPMLLGIAWFSVGMFITALTTTVTAFGAMRFITGVGLGIVLASAGATMAEFAPAGRRQFYNAIVYSGIPAGGVFASIMGILFLNNIGWRGLFMIGALPLVLLVPIASFRLPESPRWLLARGREEEAQAAARRTGVPLIEERVIRQLGAAPQKAGFAAVFSSQFALPSILLGMMSFSGLLLTYGLNTWLPKIMEGYGYGRTYALFFPLALNLGAVVGGLLLSRLADKRGPQRVIAFTFVVATISLVLMTFGFPLPVLFLCIAIAGLGTLGTQVLVYGFQSNYYTTNARAAGVAWCASVGRCGGILGPIIGGWLAVAGIGGATAFYIFGGVALVGAVVTVLVPHQRKLEEAEHRVGEMTEHPSKDHLAATSTTRR</sequence>
<feature type="transmembrane region" description="Helical" evidence="6">
    <location>
        <begin position="21"/>
        <end position="40"/>
    </location>
</feature>
<dbReference type="GO" id="GO:0005886">
    <property type="term" value="C:plasma membrane"/>
    <property type="evidence" value="ECO:0007669"/>
    <property type="project" value="UniProtKB-SubCell"/>
</dbReference>
<dbReference type="InterPro" id="IPR020846">
    <property type="entry name" value="MFS_dom"/>
</dbReference>
<feature type="transmembrane region" description="Helical" evidence="6">
    <location>
        <begin position="322"/>
        <end position="339"/>
    </location>
</feature>
<feature type="domain" description="Major facilitator superfamily (MFS) profile" evidence="7">
    <location>
        <begin position="22"/>
        <end position="435"/>
    </location>
</feature>
<evidence type="ECO:0000259" key="7">
    <source>
        <dbReference type="PROSITE" id="PS50850"/>
    </source>
</evidence>
<dbReference type="GO" id="GO:0046943">
    <property type="term" value="F:carboxylic acid transmembrane transporter activity"/>
    <property type="evidence" value="ECO:0007669"/>
    <property type="project" value="TreeGrafter"/>
</dbReference>
<dbReference type="CDD" id="cd17365">
    <property type="entry name" value="MFS_PcaK_like"/>
    <property type="match status" value="1"/>
</dbReference>
<accession>A0A328HE66</accession>
<organism evidence="8 9">
    <name type="scientific">Arthrobacter globiformis</name>
    <dbReference type="NCBI Taxonomy" id="1665"/>
    <lineage>
        <taxon>Bacteria</taxon>
        <taxon>Bacillati</taxon>
        <taxon>Actinomycetota</taxon>
        <taxon>Actinomycetes</taxon>
        <taxon>Micrococcales</taxon>
        <taxon>Micrococcaceae</taxon>
        <taxon>Arthrobacter</taxon>
    </lineage>
</organism>
<feature type="transmembrane region" description="Helical" evidence="6">
    <location>
        <begin position="94"/>
        <end position="115"/>
    </location>
</feature>
<dbReference type="InterPro" id="IPR011701">
    <property type="entry name" value="MFS"/>
</dbReference>
<feature type="transmembrane region" description="Helical" evidence="6">
    <location>
        <begin position="290"/>
        <end position="310"/>
    </location>
</feature>
<feature type="transmembrane region" description="Helical" evidence="6">
    <location>
        <begin position="60"/>
        <end position="87"/>
    </location>
</feature>
<feature type="transmembrane region" description="Helical" evidence="6">
    <location>
        <begin position="345"/>
        <end position="367"/>
    </location>
</feature>
<evidence type="ECO:0000256" key="4">
    <source>
        <dbReference type="ARBA" id="ARBA00023136"/>
    </source>
</evidence>
<dbReference type="PROSITE" id="PS50850">
    <property type="entry name" value="MFS"/>
    <property type="match status" value="1"/>
</dbReference>
<keyword evidence="3 6" id="KW-1133">Transmembrane helix</keyword>
<feature type="transmembrane region" description="Helical" evidence="6">
    <location>
        <begin position="153"/>
        <end position="174"/>
    </location>
</feature>
<comment type="caution">
    <text evidence="8">The sequence shown here is derived from an EMBL/GenBank/DDBJ whole genome shotgun (WGS) entry which is preliminary data.</text>
</comment>
<evidence type="ECO:0000256" key="3">
    <source>
        <dbReference type="ARBA" id="ARBA00022989"/>
    </source>
</evidence>
<dbReference type="Gene3D" id="1.20.1250.20">
    <property type="entry name" value="MFS general substrate transporter like domains"/>
    <property type="match status" value="1"/>
</dbReference>
<feature type="transmembrane region" description="Helical" evidence="6">
    <location>
        <begin position="243"/>
        <end position="270"/>
    </location>
</feature>
<evidence type="ECO:0000313" key="9">
    <source>
        <dbReference type="Proteomes" id="UP000249166"/>
    </source>
</evidence>
<reference evidence="8 9" key="1">
    <citation type="submission" date="2018-04" db="EMBL/GenBank/DDBJ databases">
        <title>Bacteria isolated from cave deposits of Manipur.</title>
        <authorList>
            <person name="Sahoo D."/>
            <person name="Sarangthem I."/>
            <person name="Nandeibam J."/>
        </authorList>
    </citation>
    <scope>NUCLEOTIDE SEQUENCE [LARGE SCALE GENOMIC DNA]</scope>
    <source>
        <strain evidence="9">mrc11</strain>
    </source>
</reference>
<evidence type="ECO:0000256" key="5">
    <source>
        <dbReference type="SAM" id="MobiDB-lite"/>
    </source>
</evidence>
<feature type="transmembrane region" description="Helical" evidence="6">
    <location>
        <begin position="410"/>
        <end position="430"/>
    </location>
</feature>
<feature type="transmembrane region" description="Helical" evidence="6">
    <location>
        <begin position="180"/>
        <end position="200"/>
    </location>
</feature>
<dbReference type="InterPro" id="IPR036259">
    <property type="entry name" value="MFS_trans_sf"/>
</dbReference>
<protein>
    <submittedName>
        <fullName evidence="8">MFS transporter</fullName>
    </submittedName>
</protein>
<dbReference type="EMBL" id="QLNP01000083">
    <property type="protein sequence ID" value="RAM36869.1"/>
    <property type="molecule type" value="Genomic_DNA"/>
</dbReference>
<evidence type="ECO:0000256" key="6">
    <source>
        <dbReference type="SAM" id="Phobius"/>
    </source>
</evidence>
<dbReference type="Proteomes" id="UP000249166">
    <property type="component" value="Unassembled WGS sequence"/>
</dbReference>
<gene>
    <name evidence="8" type="ORF">DBZ45_13080</name>
</gene>
<dbReference type="AlphaFoldDB" id="A0A328HE66"/>
<feature type="region of interest" description="Disordered" evidence="5">
    <location>
        <begin position="440"/>
        <end position="463"/>
    </location>
</feature>
<dbReference type="RefSeq" id="WP_111904332.1">
    <property type="nucleotide sequence ID" value="NZ_QLNP01000083.1"/>
</dbReference>
<evidence type="ECO:0000313" key="8">
    <source>
        <dbReference type="EMBL" id="RAM36869.1"/>
    </source>
</evidence>
<keyword evidence="4 6" id="KW-0472">Membrane</keyword>
<dbReference type="PANTHER" id="PTHR23508:SF10">
    <property type="entry name" value="CARBOXYLIC ACID TRANSPORTER PROTEIN HOMOLOG"/>
    <property type="match status" value="1"/>
</dbReference>
<feature type="transmembrane region" description="Helical" evidence="6">
    <location>
        <begin position="121"/>
        <end position="141"/>
    </location>
</feature>
<dbReference type="PANTHER" id="PTHR23508">
    <property type="entry name" value="CARBOXYLIC ACID TRANSPORTER PROTEIN HOMOLOG"/>
    <property type="match status" value="1"/>
</dbReference>
<dbReference type="Pfam" id="PF07690">
    <property type="entry name" value="MFS_1"/>
    <property type="match status" value="1"/>
</dbReference>
<evidence type="ECO:0000256" key="1">
    <source>
        <dbReference type="ARBA" id="ARBA00004651"/>
    </source>
</evidence>
<proteinExistence type="predicted"/>
<keyword evidence="2 6" id="KW-0812">Transmembrane</keyword>